<accession>A0A8T2PZ64</accession>
<evidence type="ECO:0000313" key="2">
    <source>
        <dbReference type="EMBL" id="KAH7276715.1"/>
    </source>
</evidence>
<feature type="chain" id="PRO_5035769532" evidence="1">
    <location>
        <begin position="19"/>
        <end position="198"/>
    </location>
</feature>
<proteinExistence type="predicted"/>
<organism evidence="2 3">
    <name type="scientific">Ceratopteris richardii</name>
    <name type="common">Triangle waterfern</name>
    <dbReference type="NCBI Taxonomy" id="49495"/>
    <lineage>
        <taxon>Eukaryota</taxon>
        <taxon>Viridiplantae</taxon>
        <taxon>Streptophyta</taxon>
        <taxon>Embryophyta</taxon>
        <taxon>Tracheophyta</taxon>
        <taxon>Polypodiopsida</taxon>
        <taxon>Polypodiidae</taxon>
        <taxon>Polypodiales</taxon>
        <taxon>Pteridineae</taxon>
        <taxon>Pteridaceae</taxon>
        <taxon>Parkerioideae</taxon>
        <taxon>Ceratopteris</taxon>
    </lineage>
</organism>
<sequence length="198" mass="23035">MIACQMHALILAMANTYASCTYKLDKLHSTNVQPWKLTMTMVLQKMNLLPVVDGTEACPDCNDPTQANAVRNWHECDLNDARLDLLLHMTDSVKQFICLSKTAHVIWSHLKNSMSLTRWPSDPLPEETYTIYHARRRFDARLDLLLHMTDSVKQFICLLKTAHAIWSHLKNSMSLTRWPSDPLPEETYTIYHARRRFH</sequence>
<gene>
    <name evidence="2" type="ORF">KP509_39G018500</name>
</gene>
<evidence type="ECO:0000313" key="3">
    <source>
        <dbReference type="Proteomes" id="UP000825935"/>
    </source>
</evidence>
<dbReference type="OrthoDB" id="2688180at2759"/>
<name>A0A8T2PZ64_CERRI</name>
<dbReference type="Pfam" id="PF14223">
    <property type="entry name" value="Retrotran_gag_2"/>
    <property type="match status" value="1"/>
</dbReference>
<reference evidence="2" key="1">
    <citation type="submission" date="2021-08" db="EMBL/GenBank/DDBJ databases">
        <title>WGS assembly of Ceratopteris richardii.</title>
        <authorList>
            <person name="Marchant D.B."/>
            <person name="Chen G."/>
            <person name="Jenkins J."/>
            <person name="Shu S."/>
            <person name="Leebens-Mack J."/>
            <person name="Grimwood J."/>
            <person name="Schmutz J."/>
            <person name="Soltis P."/>
            <person name="Soltis D."/>
            <person name="Chen Z.-H."/>
        </authorList>
    </citation>
    <scope>NUCLEOTIDE SEQUENCE</scope>
    <source>
        <strain evidence="2">Whitten #5841</strain>
        <tissue evidence="2">Leaf</tissue>
    </source>
</reference>
<feature type="signal peptide" evidence="1">
    <location>
        <begin position="1"/>
        <end position="18"/>
    </location>
</feature>
<keyword evidence="3" id="KW-1185">Reference proteome</keyword>
<dbReference type="EMBL" id="CM035444">
    <property type="protein sequence ID" value="KAH7276715.1"/>
    <property type="molecule type" value="Genomic_DNA"/>
</dbReference>
<comment type="caution">
    <text evidence="2">The sequence shown here is derived from an EMBL/GenBank/DDBJ whole genome shotgun (WGS) entry which is preliminary data.</text>
</comment>
<keyword evidence="1" id="KW-0732">Signal</keyword>
<dbReference type="Proteomes" id="UP000825935">
    <property type="component" value="Chromosome 39"/>
</dbReference>
<protein>
    <submittedName>
        <fullName evidence="2">Uncharacterized protein</fullName>
    </submittedName>
</protein>
<evidence type="ECO:0000256" key="1">
    <source>
        <dbReference type="SAM" id="SignalP"/>
    </source>
</evidence>
<dbReference type="AlphaFoldDB" id="A0A8T2PZ64"/>